<feature type="binding site" evidence="9">
    <location>
        <position position="177"/>
    </location>
    <ligand>
        <name>substrate</name>
    </ligand>
</feature>
<dbReference type="FunFam" id="3.60.70.12:FF:000001">
    <property type="entry name" value="Arginine biosynthesis bifunctional protein ArgJ, chloroplastic"/>
    <property type="match status" value="1"/>
</dbReference>
<keyword evidence="7 9" id="KW-0511">Multifunctional enzyme</keyword>
<keyword evidence="4 9" id="KW-0028">Amino-acid biosynthesis</keyword>
<feature type="site" description="Involved in the stabilization of negative charge on the oxyanion by the formation of the oxyanion hole" evidence="9">
    <location>
        <position position="115"/>
    </location>
</feature>
<dbReference type="EMBL" id="CP002160">
    <property type="protein sequence ID" value="ADL53708.1"/>
    <property type="molecule type" value="Genomic_DNA"/>
</dbReference>
<evidence type="ECO:0000256" key="5">
    <source>
        <dbReference type="ARBA" id="ARBA00022679"/>
    </source>
</evidence>
<evidence type="ECO:0000313" key="10">
    <source>
        <dbReference type="EMBL" id="ADL53708.1"/>
    </source>
</evidence>
<comment type="caution">
    <text evidence="9">Lacks conserved residue(s) required for the propagation of feature annotation.</text>
</comment>
<feature type="site" description="Cleavage; by autolysis" evidence="9">
    <location>
        <begin position="187"/>
        <end position="188"/>
    </location>
</feature>
<comment type="catalytic activity">
    <reaction evidence="9">
        <text>L-glutamate + acetyl-CoA = N-acetyl-L-glutamate + CoA + H(+)</text>
        <dbReference type="Rhea" id="RHEA:24292"/>
        <dbReference type="ChEBI" id="CHEBI:15378"/>
        <dbReference type="ChEBI" id="CHEBI:29985"/>
        <dbReference type="ChEBI" id="CHEBI:44337"/>
        <dbReference type="ChEBI" id="CHEBI:57287"/>
        <dbReference type="ChEBI" id="CHEBI:57288"/>
        <dbReference type="EC" id="2.3.1.1"/>
    </reaction>
</comment>
<comment type="catalytic activity">
    <reaction evidence="9">
        <text>N(2)-acetyl-L-ornithine + L-glutamate = N-acetyl-L-glutamate + L-ornithine</text>
        <dbReference type="Rhea" id="RHEA:15349"/>
        <dbReference type="ChEBI" id="CHEBI:29985"/>
        <dbReference type="ChEBI" id="CHEBI:44337"/>
        <dbReference type="ChEBI" id="CHEBI:46911"/>
        <dbReference type="ChEBI" id="CHEBI:57805"/>
        <dbReference type="EC" id="2.3.1.35"/>
    </reaction>
</comment>
<feature type="chain" id="PRO_5023518175" description="Arginine biosynthesis bifunctional protein ArgJ beta chain" evidence="9">
    <location>
        <begin position="188"/>
        <end position="405"/>
    </location>
</feature>
<evidence type="ECO:0000256" key="3">
    <source>
        <dbReference type="ARBA" id="ARBA00022571"/>
    </source>
</evidence>
<dbReference type="SUPFAM" id="SSF56266">
    <property type="entry name" value="DmpA/ArgJ-like"/>
    <property type="match status" value="1"/>
</dbReference>
<name>D9SLS1_CLOC7</name>
<dbReference type="AlphaFoldDB" id="D9SLS1"/>
<comment type="pathway">
    <text evidence="9">Amino-acid biosynthesis; L-arginine biosynthesis; L-ornithine and N-acetyl-L-glutamate from L-glutamate and N(2)-acetyl-L-ornithine (cyclic): step 1/1.</text>
</comment>
<feature type="binding site" evidence="9">
    <location>
        <position position="400"/>
    </location>
    <ligand>
        <name>substrate</name>
    </ligand>
</feature>
<keyword evidence="8 9" id="KW-0012">Acyltransferase</keyword>
<comment type="subcellular location">
    <subcellularLocation>
        <location evidence="9">Cytoplasm</location>
    </subcellularLocation>
</comment>
<dbReference type="GO" id="GO:0004358">
    <property type="term" value="F:L-glutamate N-acetyltransferase activity, acting on acetyl-L-ornithine as donor"/>
    <property type="evidence" value="ECO:0007669"/>
    <property type="project" value="UniProtKB-UniRule"/>
</dbReference>
<dbReference type="EC" id="2.3.1.1" evidence="9"/>
<keyword evidence="9" id="KW-0963">Cytoplasm</keyword>
<dbReference type="KEGG" id="ccb:Clocel_4045"/>
<dbReference type="NCBIfam" id="NF003802">
    <property type="entry name" value="PRK05388.1"/>
    <property type="match status" value="1"/>
</dbReference>
<dbReference type="NCBIfam" id="TIGR00120">
    <property type="entry name" value="ArgJ"/>
    <property type="match status" value="1"/>
</dbReference>
<dbReference type="Gene3D" id="3.60.70.12">
    <property type="entry name" value="L-amino peptidase D-ALA esterase/amidase"/>
    <property type="match status" value="1"/>
</dbReference>
<feature type="binding site" evidence="9">
    <location>
        <position position="188"/>
    </location>
    <ligand>
        <name>substrate</name>
    </ligand>
</feature>
<reference evidence="10 11" key="1">
    <citation type="submission" date="2010-08" db="EMBL/GenBank/DDBJ databases">
        <title>Complete sequence of Clostridium cellulovorans 743B.</title>
        <authorList>
            <consortium name="US DOE Joint Genome Institute"/>
            <person name="Lucas S."/>
            <person name="Copeland A."/>
            <person name="Lapidus A."/>
            <person name="Cheng J.-F."/>
            <person name="Bruce D."/>
            <person name="Goodwin L."/>
            <person name="Pitluck S."/>
            <person name="Chertkov O."/>
            <person name="Detter J.C."/>
            <person name="Han C."/>
            <person name="Tapia R."/>
            <person name="Land M."/>
            <person name="Hauser L."/>
            <person name="Chang Y.-J."/>
            <person name="Jeffries C."/>
            <person name="Kyrpides N."/>
            <person name="Ivanova N."/>
            <person name="Mikhailova N."/>
            <person name="Hemme C.L."/>
            <person name="Woyke T."/>
        </authorList>
    </citation>
    <scope>NUCLEOTIDE SEQUENCE [LARGE SCALE GENOMIC DNA]</scope>
    <source>
        <strain evidence="11">ATCC 35296 / DSM 3052 / OCM 3 / 743B</strain>
    </source>
</reference>
<dbReference type="HOGENOM" id="CLU_027172_1_0_9"/>
<gene>
    <name evidence="9" type="primary">argJ</name>
    <name evidence="10" type="ordered locus">Clocel_4045</name>
</gene>
<evidence type="ECO:0000313" key="11">
    <source>
        <dbReference type="Proteomes" id="UP000002730"/>
    </source>
</evidence>
<dbReference type="EC" id="2.3.1.35" evidence="9"/>
<dbReference type="CDD" id="cd02152">
    <property type="entry name" value="OAT"/>
    <property type="match status" value="1"/>
</dbReference>
<feature type="active site" description="Nucleophile" evidence="9">
    <location>
        <position position="188"/>
    </location>
</feature>
<comment type="subunit">
    <text evidence="2 9">Heterotetramer of two alpha and two beta chains.</text>
</comment>
<dbReference type="MEROPS" id="T05.002"/>
<dbReference type="GO" id="GO:0006592">
    <property type="term" value="P:ornithine biosynthetic process"/>
    <property type="evidence" value="ECO:0007669"/>
    <property type="project" value="TreeGrafter"/>
</dbReference>
<protein>
    <recommendedName>
        <fullName evidence="9">Arginine biosynthesis bifunctional protein ArgJ</fullName>
    </recommendedName>
    <domain>
        <recommendedName>
            <fullName evidence="9">Glutamate N-acetyltransferase</fullName>
            <ecNumber evidence="9">2.3.1.35</ecNumber>
        </recommendedName>
        <alternativeName>
            <fullName evidence="9">Ornithine acetyltransferase</fullName>
            <shortName evidence="9">OATase</shortName>
        </alternativeName>
        <alternativeName>
            <fullName evidence="9">Ornithine transacetylase</fullName>
        </alternativeName>
    </domain>
    <domain>
        <recommendedName>
            <fullName evidence="9">Amino-acid acetyltransferase</fullName>
            <ecNumber evidence="9">2.3.1.1</ecNumber>
        </recommendedName>
        <alternativeName>
            <fullName evidence="9">N-acetylglutamate synthase</fullName>
            <shortName evidence="9">AGSase</shortName>
        </alternativeName>
    </domain>
    <component>
        <recommendedName>
            <fullName evidence="9">Arginine biosynthesis bifunctional protein ArgJ alpha chain</fullName>
        </recommendedName>
    </component>
    <component>
        <recommendedName>
            <fullName evidence="9">Arginine biosynthesis bifunctional protein ArgJ beta chain</fullName>
        </recommendedName>
    </component>
</protein>
<keyword evidence="6 9" id="KW-0068">Autocatalytic cleavage</keyword>
<dbReference type="RefSeq" id="WP_010074057.1">
    <property type="nucleotide sequence ID" value="NC_014393.1"/>
</dbReference>
<dbReference type="HAMAP" id="MF_01106">
    <property type="entry name" value="ArgJ"/>
    <property type="match status" value="1"/>
</dbReference>
<dbReference type="Proteomes" id="UP000002730">
    <property type="component" value="Chromosome"/>
</dbReference>
<evidence type="ECO:0000256" key="7">
    <source>
        <dbReference type="ARBA" id="ARBA00023268"/>
    </source>
</evidence>
<keyword evidence="3 9" id="KW-0055">Arginine biosynthesis</keyword>
<comment type="pathway">
    <text evidence="9">Amino-acid biosynthesis; L-arginine biosynthesis; N(2)-acetyl-L-ornithine from L-glutamate: step 1/4.</text>
</comment>
<dbReference type="GO" id="GO:0006526">
    <property type="term" value="P:L-arginine biosynthetic process"/>
    <property type="evidence" value="ECO:0007669"/>
    <property type="project" value="UniProtKB-UniRule"/>
</dbReference>
<comment type="similarity">
    <text evidence="1 9">Belongs to the ArgJ family.</text>
</comment>
<dbReference type="eggNOG" id="COG1364">
    <property type="taxonomic scope" value="Bacteria"/>
</dbReference>
<dbReference type="OrthoDB" id="9804242at2"/>
<evidence type="ECO:0000256" key="9">
    <source>
        <dbReference type="HAMAP-Rule" id="MF_01106"/>
    </source>
</evidence>
<dbReference type="InterPro" id="IPR016117">
    <property type="entry name" value="ArgJ-like_dom_sf"/>
</dbReference>
<evidence type="ECO:0000256" key="4">
    <source>
        <dbReference type="ARBA" id="ARBA00022605"/>
    </source>
</evidence>
<dbReference type="GO" id="GO:0004042">
    <property type="term" value="F:L-glutamate N-acetyltransferase activity"/>
    <property type="evidence" value="ECO:0007669"/>
    <property type="project" value="UniProtKB-UniRule"/>
</dbReference>
<feature type="site" description="Involved in the stabilization of negative charge on the oxyanion by the formation of the oxyanion hole" evidence="9">
    <location>
        <position position="114"/>
    </location>
</feature>
<dbReference type="Gene3D" id="3.10.20.340">
    <property type="entry name" value="ArgJ beta chain, C-terminal domain"/>
    <property type="match status" value="1"/>
</dbReference>
<comment type="function">
    <text evidence="9">Catalyzes two activities which are involved in the cyclic version of arginine biosynthesis: the synthesis of N-acetylglutamate from glutamate and acetyl-CoA as the acetyl donor, and of ornithine by transacetylation between N(2)-acetylornithine and glutamate.</text>
</comment>
<accession>D9SLS1</accession>
<proteinExistence type="inferred from homology"/>
<dbReference type="Pfam" id="PF01960">
    <property type="entry name" value="ArgJ"/>
    <property type="match status" value="1"/>
</dbReference>
<feature type="binding site" evidence="9">
    <location>
        <position position="151"/>
    </location>
    <ligand>
        <name>substrate</name>
    </ligand>
</feature>
<dbReference type="GO" id="GO:0005737">
    <property type="term" value="C:cytoplasm"/>
    <property type="evidence" value="ECO:0007669"/>
    <property type="project" value="UniProtKB-SubCell"/>
</dbReference>
<dbReference type="UniPathway" id="UPA00068">
    <property type="reaction ID" value="UER00106"/>
</dbReference>
<evidence type="ECO:0000256" key="6">
    <source>
        <dbReference type="ARBA" id="ARBA00022813"/>
    </source>
</evidence>
<dbReference type="PANTHER" id="PTHR23100">
    <property type="entry name" value="ARGININE BIOSYNTHESIS BIFUNCTIONAL PROTEIN ARGJ"/>
    <property type="match status" value="1"/>
</dbReference>
<keyword evidence="11" id="KW-1185">Reference proteome</keyword>
<dbReference type="STRING" id="573061.Clocel_4045"/>
<evidence type="ECO:0000256" key="2">
    <source>
        <dbReference type="ARBA" id="ARBA00011475"/>
    </source>
</evidence>
<dbReference type="InterPro" id="IPR042195">
    <property type="entry name" value="ArgJ_beta_C"/>
</dbReference>
<feature type="binding site" evidence="9">
    <location>
        <position position="274"/>
    </location>
    <ligand>
        <name>substrate</name>
    </ligand>
</feature>
<dbReference type="InterPro" id="IPR002813">
    <property type="entry name" value="Arg_biosynth_ArgJ"/>
</dbReference>
<feature type="chain" id="PRO_5023518174" description="Arginine biosynthesis bifunctional protein ArgJ alpha chain" evidence="9">
    <location>
        <begin position="1"/>
        <end position="187"/>
    </location>
</feature>
<keyword evidence="5 9" id="KW-0808">Transferase</keyword>
<dbReference type="PANTHER" id="PTHR23100:SF0">
    <property type="entry name" value="ARGININE BIOSYNTHESIS BIFUNCTIONAL PROTEIN ARGJ, MITOCHONDRIAL"/>
    <property type="match status" value="1"/>
</dbReference>
<sequence>MKIVTEKTITDIKNIKAAGFISGLKKSGKKDFAIIYSEKEAVAAATFTKNKVKAAPVLMDMEHIKSENTQAIVINSGNANACNGAQGLEDAKTMAKEAATILNLKPEEVLVSSTGRIGVPMPMDIIKAGIVKGCAELSYQGGGDAAEAIMTTDTFPKSIFVETEIGGKVVSIGAIAKGSGMIHPDMGTMLGFIVTDVNISKELLSKALKATVNDSYNMVSVDGDTSTNDTVIVLANGAAENTKITEENEDYLKFKEALEFVNKDLAKKIAKDGEGATRLIQCEIHNAASDLDARTCAKSVITSSLVKAAFFGGDANWGRIMCSLGYSGANLDPNKIDIGFVDGDRVVKIVENGFETNFDKEEVHQIILRDEVYIDIDLKDGKAGAVAWGCDLTYGYVEINGTYEL</sequence>
<evidence type="ECO:0000256" key="1">
    <source>
        <dbReference type="ARBA" id="ARBA00006774"/>
    </source>
</evidence>
<evidence type="ECO:0000256" key="8">
    <source>
        <dbReference type="ARBA" id="ARBA00023315"/>
    </source>
</evidence>
<organism evidence="10 11">
    <name type="scientific">Clostridium cellulovorans (strain ATCC 35296 / DSM 3052 / OCM 3 / 743B)</name>
    <dbReference type="NCBI Taxonomy" id="573061"/>
    <lineage>
        <taxon>Bacteria</taxon>
        <taxon>Bacillati</taxon>
        <taxon>Bacillota</taxon>
        <taxon>Clostridia</taxon>
        <taxon>Eubacteriales</taxon>
        <taxon>Clostridiaceae</taxon>
        <taxon>Clostridium</taxon>
    </lineage>
</organism>